<organism evidence="2 3">
    <name type="scientific">Horticoccus luteus</name>
    <dbReference type="NCBI Taxonomy" id="2862869"/>
    <lineage>
        <taxon>Bacteria</taxon>
        <taxon>Pseudomonadati</taxon>
        <taxon>Verrucomicrobiota</taxon>
        <taxon>Opitutia</taxon>
        <taxon>Opitutales</taxon>
        <taxon>Opitutaceae</taxon>
        <taxon>Horticoccus</taxon>
    </lineage>
</organism>
<gene>
    <name evidence="2" type="ORF">K0B96_13485</name>
</gene>
<evidence type="ECO:0000313" key="2">
    <source>
        <dbReference type="EMBL" id="QYM78305.1"/>
    </source>
</evidence>
<evidence type="ECO:0000259" key="1">
    <source>
        <dbReference type="Pfam" id="PF04734"/>
    </source>
</evidence>
<feature type="domain" description="Neutral/alkaline non-lysosomal ceramidase N-terminal" evidence="1">
    <location>
        <begin position="3"/>
        <end position="244"/>
    </location>
</feature>
<proteinExistence type="predicted"/>
<keyword evidence="3" id="KW-1185">Reference proteome</keyword>
<dbReference type="InterPro" id="IPR031329">
    <property type="entry name" value="NEUT/ALK_ceramidase_N"/>
</dbReference>
<accession>A0A8F9TUE1</accession>
<dbReference type="Proteomes" id="UP000825051">
    <property type="component" value="Chromosome"/>
</dbReference>
<protein>
    <recommendedName>
        <fullName evidence="1">Neutral/alkaline non-lysosomal ceramidase N-terminal domain-containing protein</fullName>
    </recommendedName>
</protein>
<dbReference type="RefSeq" id="WP_220161409.1">
    <property type="nucleotide sequence ID" value="NZ_CP080507.1"/>
</dbReference>
<reference evidence="2" key="1">
    <citation type="submission" date="2021-08" db="EMBL/GenBank/DDBJ databases">
        <title>Genome of a novel bacterium of the phylum Verrucomicrobia, Oleiharenicola sp. KSB-15.</title>
        <authorList>
            <person name="Chung J.-H."/>
            <person name="Ahn J.-H."/>
            <person name="Yoon Y."/>
            <person name="Kim D.-Y."/>
            <person name="An S.-H."/>
            <person name="Park I."/>
            <person name="Yeon J."/>
        </authorList>
    </citation>
    <scope>NUCLEOTIDE SEQUENCE</scope>
    <source>
        <strain evidence="2">KSB-15</strain>
    </source>
</reference>
<sequence length="452" mass="48375">MKAGFASSDITPRLGVQLAGYGPYRNRAAAKITSPLRARAMAVTQGKRRALVLSLELVGVHRELAEKIRAAAAARTGLKADEVFLAVTHTHSGPATGGTFGWGEADGIYVETLPSRAAEAAAKAWAAREEVEWRYAEAPCEGIAMNRETDKGGWMFDPIEVRLDPTFRPARPQDTDPTVRVLAAYAGGKLRGLLHHFGCHAVVGSEQTFDVHGDFVGLASVQLEQKHAGATAIFLAGAIGDINPPVCHRGPAETRRGLSVLSKKYAAAVEAGLRDAQPMAAEELGVAREDVFFGRKLWKRSAVEARIAEFEQIFAAPGVTDATQIGKPPLHTNGLYMSRLQGLRSLLADYVGKKPPKKKVNVQGLRIGPVALLGCGLEIFHALQAPIMAGSPHAHTWVVSLVGGIGYAPDEPASKRSGYTDEFVPIMVGELPFKQVHADLPRALVKMARALA</sequence>
<evidence type="ECO:0000313" key="3">
    <source>
        <dbReference type="Proteomes" id="UP000825051"/>
    </source>
</evidence>
<dbReference type="EMBL" id="CP080507">
    <property type="protein sequence ID" value="QYM78305.1"/>
    <property type="molecule type" value="Genomic_DNA"/>
</dbReference>
<dbReference type="KEGG" id="ole:K0B96_13485"/>
<dbReference type="AlphaFoldDB" id="A0A8F9TUE1"/>
<name>A0A8F9TUE1_9BACT</name>
<dbReference type="Pfam" id="PF04734">
    <property type="entry name" value="Ceramidase_alk"/>
    <property type="match status" value="1"/>
</dbReference>